<dbReference type="NCBIfam" id="NF010391">
    <property type="entry name" value="PRK13818.1"/>
    <property type="match status" value="1"/>
</dbReference>
<protein>
    <recommendedName>
        <fullName evidence="2">Ribosome-binding factor A</fullName>
    </recommendedName>
</protein>
<dbReference type="PANTHER" id="PTHR33515">
    <property type="entry name" value="RIBOSOME-BINDING FACTOR A, CHLOROPLASTIC-RELATED"/>
    <property type="match status" value="1"/>
</dbReference>
<dbReference type="Proteomes" id="UP001519292">
    <property type="component" value="Unassembled WGS sequence"/>
</dbReference>
<dbReference type="InterPro" id="IPR020053">
    <property type="entry name" value="Ribosome-bd_factorA_CS"/>
</dbReference>
<dbReference type="PANTHER" id="PTHR33515:SF1">
    <property type="entry name" value="RIBOSOME-BINDING FACTOR A, CHLOROPLASTIC-RELATED"/>
    <property type="match status" value="1"/>
</dbReference>
<dbReference type="InterPro" id="IPR023799">
    <property type="entry name" value="RbfA_dom_sf"/>
</dbReference>
<dbReference type="Gene3D" id="3.30.300.20">
    <property type="match status" value="1"/>
</dbReference>
<sequence length="122" mass="13887">MKHRIGRVEGEILRELTKILRKDIRDPRVADVTITAVECTNDLSYATVYYSLLSDDPKVEQDTAAGLEKAKGVMRHLLGQVLTVYKVPELIFKRDTSVAYGSKIDNLIREVKKADEARRKQN</sequence>
<accession>A0ABS4MDF2</accession>
<comment type="function">
    <text evidence="2">One of several proteins that assist in the late maturation steps of the functional core of the 30S ribosomal subunit. Associates with free 30S ribosomal subunits (but not with 30S subunits that are part of 70S ribosomes or polysomes). Required for efficient processing of 16S rRNA. May interact with the 5'-terminal helix region of 16S rRNA.</text>
</comment>
<dbReference type="SUPFAM" id="SSF89919">
    <property type="entry name" value="Ribosome-binding factor A, RbfA"/>
    <property type="match status" value="1"/>
</dbReference>
<evidence type="ECO:0000256" key="2">
    <source>
        <dbReference type="HAMAP-Rule" id="MF_00003"/>
    </source>
</evidence>
<dbReference type="InterPro" id="IPR000238">
    <property type="entry name" value="RbfA"/>
</dbReference>
<dbReference type="NCBIfam" id="TIGR00082">
    <property type="entry name" value="rbfA"/>
    <property type="match status" value="1"/>
</dbReference>
<dbReference type="HAMAP" id="MF_00003">
    <property type="entry name" value="RbfA"/>
    <property type="match status" value="1"/>
</dbReference>
<comment type="similarity">
    <text evidence="2">Belongs to the RbfA family.</text>
</comment>
<keyword evidence="1 2" id="KW-0690">Ribosome biogenesis</keyword>
<dbReference type="PROSITE" id="PS01319">
    <property type="entry name" value="RBFA"/>
    <property type="match status" value="1"/>
</dbReference>
<evidence type="ECO:0000313" key="3">
    <source>
        <dbReference type="EMBL" id="MBP2057714.1"/>
    </source>
</evidence>
<dbReference type="Pfam" id="PF02033">
    <property type="entry name" value="RBFA"/>
    <property type="match status" value="1"/>
</dbReference>
<dbReference type="EMBL" id="JAGGLU010000004">
    <property type="protein sequence ID" value="MBP2057714.1"/>
    <property type="molecule type" value="Genomic_DNA"/>
</dbReference>
<keyword evidence="4" id="KW-1185">Reference proteome</keyword>
<organism evidence="3 4">
    <name type="scientific">Lactobacillus colini</name>
    <dbReference type="NCBI Taxonomy" id="1819254"/>
    <lineage>
        <taxon>Bacteria</taxon>
        <taxon>Bacillati</taxon>
        <taxon>Bacillota</taxon>
        <taxon>Bacilli</taxon>
        <taxon>Lactobacillales</taxon>
        <taxon>Lactobacillaceae</taxon>
        <taxon>Lactobacillus</taxon>
    </lineage>
</organism>
<comment type="subunit">
    <text evidence="2">Monomer. Binds 30S ribosomal subunits, but not 50S ribosomal subunits or 70S ribosomes.</text>
</comment>
<dbReference type="InterPro" id="IPR015946">
    <property type="entry name" value="KH_dom-like_a/b"/>
</dbReference>
<reference evidence="3 4" key="1">
    <citation type="submission" date="2021-03" db="EMBL/GenBank/DDBJ databases">
        <title>Genomic Encyclopedia of Type Strains, Phase IV (KMG-IV): sequencing the most valuable type-strain genomes for metagenomic binning, comparative biology and taxonomic classification.</title>
        <authorList>
            <person name="Goeker M."/>
        </authorList>
    </citation>
    <scope>NUCLEOTIDE SEQUENCE [LARGE SCALE GENOMIC DNA]</scope>
    <source>
        <strain evidence="3 4">DSM 101872</strain>
    </source>
</reference>
<evidence type="ECO:0000256" key="1">
    <source>
        <dbReference type="ARBA" id="ARBA00022517"/>
    </source>
</evidence>
<gene>
    <name evidence="2" type="primary">rbfA</name>
    <name evidence="3" type="ORF">J2Z60_000886</name>
</gene>
<keyword evidence="2" id="KW-0963">Cytoplasm</keyword>
<dbReference type="RefSeq" id="WP_209686458.1">
    <property type="nucleotide sequence ID" value="NZ_JAGGLU010000004.1"/>
</dbReference>
<comment type="caution">
    <text evidence="3">The sequence shown here is derived from an EMBL/GenBank/DDBJ whole genome shotgun (WGS) entry which is preliminary data.</text>
</comment>
<evidence type="ECO:0000313" key="4">
    <source>
        <dbReference type="Proteomes" id="UP001519292"/>
    </source>
</evidence>
<proteinExistence type="inferred from homology"/>
<comment type="subcellular location">
    <subcellularLocation>
        <location evidence="2">Cytoplasm</location>
    </subcellularLocation>
</comment>
<name>A0ABS4MDF2_9LACO</name>